<evidence type="ECO:0000313" key="2">
    <source>
        <dbReference type="Proteomes" id="UP000184774"/>
    </source>
</evidence>
<dbReference type="AlphaFoldDB" id="A0A1N6M3S1"/>
<sequence>MIYWLFSYEIECIGLFYRDHTFGNVVFFGLIRGQVLLALCDSNECV</sequence>
<evidence type="ECO:0000313" key="1">
    <source>
        <dbReference type="EMBL" id="SIO94030.1"/>
    </source>
</evidence>
<protein>
    <submittedName>
        <fullName evidence="1">Uncharacterized protein</fullName>
    </submittedName>
</protein>
<organism evidence="1 2">
    <name type="scientific">Vibrio spartinae</name>
    <dbReference type="NCBI Taxonomy" id="1918945"/>
    <lineage>
        <taxon>Bacteria</taxon>
        <taxon>Pseudomonadati</taxon>
        <taxon>Pseudomonadota</taxon>
        <taxon>Gammaproteobacteria</taxon>
        <taxon>Vibrionales</taxon>
        <taxon>Vibrionaceae</taxon>
        <taxon>Vibrio</taxon>
    </lineage>
</organism>
<gene>
    <name evidence="1" type="ORF">VSP9026_01711</name>
</gene>
<name>A0A1N6M3S1_9VIBR</name>
<dbReference type="Proteomes" id="UP000184774">
    <property type="component" value="Unassembled WGS sequence"/>
</dbReference>
<dbReference type="EMBL" id="FSSB01000010">
    <property type="protein sequence ID" value="SIO94030.1"/>
    <property type="molecule type" value="Genomic_DNA"/>
</dbReference>
<reference evidence="1 2" key="1">
    <citation type="submission" date="2016-12" db="EMBL/GenBank/DDBJ databases">
        <authorList>
            <person name="Song W.-J."/>
            <person name="Kurnit D.M."/>
        </authorList>
    </citation>
    <scope>NUCLEOTIDE SEQUENCE [LARGE SCALE GENOMIC DNA]</scope>
    <source>
        <strain evidence="1 2">CECT 9026</strain>
    </source>
</reference>
<accession>A0A1N6M3S1</accession>
<proteinExistence type="predicted"/>